<dbReference type="Proteomes" id="UP001147733">
    <property type="component" value="Unassembled WGS sequence"/>
</dbReference>
<evidence type="ECO:0000313" key="1">
    <source>
        <dbReference type="EMBL" id="KAJ5222632.1"/>
    </source>
</evidence>
<accession>A0A9W9TH41</accession>
<evidence type="ECO:0000313" key="2">
    <source>
        <dbReference type="Proteomes" id="UP001147733"/>
    </source>
</evidence>
<organism evidence="1 2">
    <name type="scientific">Penicillium citrinum</name>
    <dbReference type="NCBI Taxonomy" id="5077"/>
    <lineage>
        <taxon>Eukaryota</taxon>
        <taxon>Fungi</taxon>
        <taxon>Dikarya</taxon>
        <taxon>Ascomycota</taxon>
        <taxon>Pezizomycotina</taxon>
        <taxon>Eurotiomycetes</taxon>
        <taxon>Eurotiomycetidae</taxon>
        <taxon>Eurotiales</taxon>
        <taxon>Aspergillaceae</taxon>
        <taxon>Penicillium</taxon>
    </lineage>
</organism>
<sequence length="67" mass="7111">MAGSANCSRLQRIFRAGHRSGWGASLDAWSKTETDCNGEGTVLLSMGEEAALVNIEQGQKLPAMTIS</sequence>
<gene>
    <name evidence="1" type="ORF">N7469_008872</name>
</gene>
<dbReference type="EMBL" id="JAPQKT010000008">
    <property type="protein sequence ID" value="KAJ5222632.1"/>
    <property type="molecule type" value="Genomic_DNA"/>
</dbReference>
<dbReference type="RefSeq" id="XP_056497555.1">
    <property type="nucleotide sequence ID" value="XM_056647790.1"/>
</dbReference>
<reference evidence="1" key="1">
    <citation type="submission" date="2022-11" db="EMBL/GenBank/DDBJ databases">
        <authorList>
            <person name="Petersen C."/>
        </authorList>
    </citation>
    <scope>NUCLEOTIDE SEQUENCE</scope>
    <source>
        <strain evidence="1">IBT 23319</strain>
    </source>
</reference>
<keyword evidence="2" id="KW-1185">Reference proteome</keyword>
<proteinExistence type="predicted"/>
<comment type="caution">
    <text evidence="1">The sequence shown here is derived from an EMBL/GenBank/DDBJ whole genome shotgun (WGS) entry which is preliminary data.</text>
</comment>
<dbReference type="GeneID" id="81386957"/>
<name>A0A9W9TH41_PENCI</name>
<reference evidence="1" key="2">
    <citation type="journal article" date="2023" name="IMA Fungus">
        <title>Comparative genomic study of the Penicillium genus elucidates a diverse pangenome and 15 lateral gene transfer events.</title>
        <authorList>
            <person name="Petersen C."/>
            <person name="Sorensen T."/>
            <person name="Nielsen M.R."/>
            <person name="Sondergaard T.E."/>
            <person name="Sorensen J.L."/>
            <person name="Fitzpatrick D.A."/>
            <person name="Frisvad J.C."/>
            <person name="Nielsen K.L."/>
        </authorList>
    </citation>
    <scope>NUCLEOTIDE SEQUENCE</scope>
    <source>
        <strain evidence="1">IBT 23319</strain>
    </source>
</reference>
<protein>
    <submittedName>
        <fullName evidence="1">Uncharacterized protein</fullName>
    </submittedName>
</protein>
<dbReference type="AlphaFoldDB" id="A0A9W9TH41"/>